<name>A0A820H0M3_9BILA</name>
<gene>
    <name evidence="5" type="ORF">OKA104_LOCUS45440</name>
</gene>
<dbReference type="InterPro" id="IPR039894">
    <property type="entry name" value="Pus10-like"/>
</dbReference>
<evidence type="ECO:0000259" key="4">
    <source>
        <dbReference type="Pfam" id="PF21238"/>
    </source>
</evidence>
<dbReference type="InterPro" id="IPR048741">
    <property type="entry name" value="Pus10-like_C"/>
</dbReference>
<organism evidence="5 6">
    <name type="scientific">Adineta steineri</name>
    <dbReference type="NCBI Taxonomy" id="433720"/>
    <lineage>
        <taxon>Eukaryota</taxon>
        <taxon>Metazoa</taxon>
        <taxon>Spiralia</taxon>
        <taxon>Gnathifera</taxon>
        <taxon>Rotifera</taxon>
        <taxon>Eurotatoria</taxon>
        <taxon>Bdelloidea</taxon>
        <taxon>Adinetida</taxon>
        <taxon>Adinetidae</taxon>
        <taxon>Adineta</taxon>
    </lineage>
</organism>
<dbReference type="AlphaFoldDB" id="A0A820H0M3"/>
<dbReference type="PANTHER" id="PTHR21568:SF0">
    <property type="entry name" value="TRNA PSEUDOURIDINE SYNTHASE PUS10"/>
    <property type="match status" value="1"/>
</dbReference>
<dbReference type="Gene3D" id="3.30.70.2510">
    <property type="match status" value="1"/>
</dbReference>
<dbReference type="Proteomes" id="UP000663881">
    <property type="component" value="Unassembled WGS sequence"/>
</dbReference>
<sequence>SPFEINITFDVSGEKEELESLRRFRYADNPKLAVRYRLPRLYYKPAINGKTTCTISALHDSVYVAGRYNKYSRTLSQTPWVIDGIRKAETSVEELIALPISKLVNAKDYVFLSSGREDVDVRTLGRGRPFVIEFRHPSRILYLPEEFVAAERVC</sequence>
<feature type="domain" description="Pus10-like C-terminal" evidence="4">
    <location>
        <begin position="63"/>
        <end position="147"/>
    </location>
</feature>
<protein>
    <recommendedName>
        <fullName evidence="1">tRNA pseudouridine(55) synthase</fullName>
        <ecNumber evidence="1">5.4.99.25</ecNumber>
    </recommendedName>
</protein>
<dbReference type="FunFam" id="3.30.70.2510:FF:000001">
    <property type="entry name" value="tRNA pseudouridine synthase Pus10"/>
    <property type="match status" value="1"/>
</dbReference>
<evidence type="ECO:0000256" key="3">
    <source>
        <dbReference type="ARBA" id="ARBA00023235"/>
    </source>
</evidence>
<keyword evidence="3" id="KW-0413">Isomerase</keyword>
<dbReference type="PANTHER" id="PTHR21568">
    <property type="entry name" value="TRNA PSEUDOURIDINE SYNTHASE PUS10"/>
    <property type="match status" value="1"/>
</dbReference>
<evidence type="ECO:0000256" key="2">
    <source>
        <dbReference type="ARBA" id="ARBA00022694"/>
    </source>
</evidence>
<accession>A0A820H0M3</accession>
<feature type="non-terminal residue" evidence="5">
    <location>
        <position position="154"/>
    </location>
</feature>
<evidence type="ECO:0000313" key="5">
    <source>
        <dbReference type="EMBL" id="CAF4285919.1"/>
    </source>
</evidence>
<dbReference type="GO" id="GO:0160148">
    <property type="term" value="F:tRNA pseudouridine(55) synthase activity"/>
    <property type="evidence" value="ECO:0007669"/>
    <property type="project" value="UniProtKB-EC"/>
</dbReference>
<dbReference type="GO" id="GO:0031119">
    <property type="term" value="P:tRNA pseudouridine synthesis"/>
    <property type="evidence" value="ECO:0007669"/>
    <property type="project" value="TreeGrafter"/>
</dbReference>
<reference evidence="5" key="1">
    <citation type="submission" date="2021-02" db="EMBL/GenBank/DDBJ databases">
        <authorList>
            <person name="Nowell W R."/>
        </authorList>
    </citation>
    <scope>NUCLEOTIDE SEQUENCE</scope>
</reference>
<proteinExistence type="predicted"/>
<evidence type="ECO:0000256" key="1">
    <source>
        <dbReference type="ARBA" id="ARBA00012787"/>
    </source>
</evidence>
<dbReference type="EC" id="5.4.99.25" evidence="1"/>
<comment type="caution">
    <text evidence="5">The sequence shown here is derived from an EMBL/GenBank/DDBJ whole genome shotgun (WGS) entry which is preliminary data.</text>
</comment>
<keyword evidence="2" id="KW-0819">tRNA processing</keyword>
<evidence type="ECO:0000313" key="6">
    <source>
        <dbReference type="Proteomes" id="UP000663881"/>
    </source>
</evidence>
<dbReference type="EMBL" id="CAJOAY010015091">
    <property type="protein sequence ID" value="CAF4285919.1"/>
    <property type="molecule type" value="Genomic_DNA"/>
</dbReference>
<dbReference type="Pfam" id="PF21238">
    <property type="entry name" value="Pus10_C"/>
    <property type="match status" value="1"/>
</dbReference>